<dbReference type="FunFam" id="3.40.1180.10:FF:000001">
    <property type="entry name" value="(2E,6E)-farnesyl-diphosphate-specific ditrans,polycis-undecaprenyl-diphosphate synthase"/>
    <property type="match status" value="1"/>
</dbReference>
<comment type="cofactor">
    <cofactor evidence="2">
        <name>Mg(2+)</name>
        <dbReference type="ChEBI" id="CHEBI:18420"/>
    </cofactor>
    <text evidence="2">Binds 2 magnesium ions per subunit.</text>
</comment>
<keyword evidence="2" id="KW-0479">Metal-binding</keyword>
<dbReference type="SUPFAM" id="SSF64005">
    <property type="entry name" value="Undecaprenyl diphosphate synthase"/>
    <property type="match status" value="1"/>
</dbReference>
<feature type="binding site" evidence="2">
    <location>
        <position position="26"/>
    </location>
    <ligand>
        <name>Mg(2+)</name>
        <dbReference type="ChEBI" id="CHEBI:18420"/>
    </ligand>
</feature>
<feature type="binding site" evidence="2">
    <location>
        <begin position="27"/>
        <end position="30"/>
    </location>
    <ligand>
        <name>substrate</name>
    </ligand>
</feature>
<keyword evidence="4" id="KW-1185">Reference proteome</keyword>
<feature type="active site" evidence="2">
    <location>
        <position position="26"/>
    </location>
</feature>
<dbReference type="EC" id="2.5.1.-" evidence="2"/>
<dbReference type="PROSITE" id="PS01066">
    <property type="entry name" value="UPP_SYNTHASE"/>
    <property type="match status" value="1"/>
</dbReference>
<gene>
    <name evidence="3" type="primary">ispU</name>
    <name evidence="3" type="ORF">PROAA_2920008</name>
</gene>
<dbReference type="PANTHER" id="PTHR10291">
    <property type="entry name" value="DEHYDRODOLICHYL DIPHOSPHATE SYNTHASE FAMILY MEMBER"/>
    <property type="match status" value="1"/>
</dbReference>
<comment type="similarity">
    <text evidence="2">Belongs to the UPP synthase family.</text>
</comment>
<dbReference type="GO" id="GO:0016094">
    <property type="term" value="P:polyprenol biosynthetic process"/>
    <property type="evidence" value="ECO:0007669"/>
    <property type="project" value="TreeGrafter"/>
</dbReference>
<feature type="binding site" evidence="2">
    <location>
        <position position="43"/>
    </location>
    <ligand>
        <name>substrate</name>
    </ligand>
</feature>
<dbReference type="GO" id="GO:0008834">
    <property type="term" value="F:ditrans,polycis-undecaprenyl-diphosphate synthase [(2E,6E)-farnesyl-diphosphate specific] activity"/>
    <property type="evidence" value="ECO:0007669"/>
    <property type="project" value="TreeGrafter"/>
</dbReference>
<dbReference type="PANTHER" id="PTHR10291:SF0">
    <property type="entry name" value="DEHYDRODOLICHYL DIPHOSPHATE SYNTHASE 2"/>
    <property type="match status" value="1"/>
</dbReference>
<dbReference type="GO" id="GO:0005829">
    <property type="term" value="C:cytosol"/>
    <property type="evidence" value="ECO:0007669"/>
    <property type="project" value="TreeGrafter"/>
</dbReference>
<reference evidence="3 4" key="1">
    <citation type="submission" date="2016-06" db="EMBL/GenBank/DDBJ databases">
        <authorList>
            <person name="Kjaerup R.B."/>
            <person name="Dalgaard T.S."/>
            <person name="Juul-Madsen H.R."/>
        </authorList>
    </citation>
    <scope>NUCLEOTIDE SEQUENCE [LARGE SCALE GENOMIC DNA]</scope>
    <source>
        <strain evidence="3">2</strain>
    </source>
</reference>
<proteinExistence type="inferred from homology"/>
<feature type="binding site" evidence="2">
    <location>
        <begin position="197"/>
        <end position="199"/>
    </location>
    <ligand>
        <name>substrate</name>
    </ligand>
</feature>
<dbReference type="Gene3D" id="3.40.1180.10">
    <property type="entry name" value="Decaprenyl diphosphate synthase-like"/>
    <property type="match status" value="1"/>
</dbReference>
<protein>
    <recommendedName>
        <fullName evidence="2">Isoprenyl transferase</fullName>
        <ecNumber evidence="2">2.5.1.-</ecNumber>
    </recommendedName>
</protein>
<evidence type="ECO:0000313" key="3">
    <source>
        <dbReference type="EMBL" id="SBT08855.1"/>
    </source>
</evidence>
<comment type="subunit">
    <text evidence="2">Homodimer.</text>
</comment>
<feature type="binding site" evidence="2">
    <location>
        <position position="75"/>
    </location>
    <ligand>
        <name>substrate</name>
    </ligand>
</feature>
<evidence type="ECO:0000256" key="2">
    <source>
        <dbReference type="HAMAP-Rule" id="MF_01139"/>
    </source>
</evidence>
<dbReference type="InterPro" id="IPR018520">
    <property type="entry name" value="UPP_synth-like_CS"/>
</dbReference>
<dbReference type="InterPro" id="IPR001441">
    <property type="entry name" value="UPP_synth-like"/>
</dbReference>
<name>A0A1A8XUX5_9RHOO</name>
<dbReference type="RefSeq" id="WP_186411387.1">
    <property type="nucleotide sequence ID" value="NZ_FLQY01000215.1"/>
</dbReference>
<keyword evidence="1 2" id="KW-0808">Transferase</keyword>
<dbReference type="EMBL" id="FLQY01000215">
    <property type="protein sequence ID" value="SBT08855.1"/>
    <property type="molecule type" value="Genomic_DNA"/>
</dbReference>
<dbReference type="InterPro" id="IPR036424">
    <property type="entry name" value="UPP_synth-like_sf"/>
</dbReference>
<evidence type="ECO:0000313" key="4">
    <source>
        <dbReference type="Proteomes" id="UP000199600"/>
    </source>
</evidence>
<feature type="binding site" evidence="2">
    <location>
        <begin position="71"/>
        <end position="73"/>
    </location>
    <ligand>
        <name>substrate</name>
    </ligand>
</feature>
<dbReference type="GO" id="GO:0000287">
    <property type="term" value="F:magnesium ion binding"/>
    <property type="evidence" value="ECO:0007669"/>
    <property type="project" value="UniProtKB-UniRule"/>
</dbReference>
<comment type="function">
    <text evidence="2">Catalyzes the condensation of isopentenyl diphosphate (IPP) with allylic pyrophosphates generating different type of terpenoids.</text>
</comment>
<dbReference type="CDD" id="cd00475">
    <property type="entry name" value="Cis_IPPS"/>
    <property type="match status" value="1"/>
</dbReference>
<feature type="binding site" evidence="2">
    <location>
        <position position="77"/>
    </location>
    <ligand>
        <name>substrate</name>
    </ligand>
</feature>
<feature type="binding site" evidence="2">
    <location>
        <position position="31"/>
    </location>
    <ligand>
        <name>substrate</name>
    </ligand>
</feature>
<feature type="binding site" evidence="2">
    <location>
        <position position="39"/>
    </location>
    <ligand>
        <name>substrate</name>
    </ligand>
</feature>
<evidence type="ECO:0000256" key="1">
    <source>
        <dbReference type="ARBA" id="ARBA00022679"/>
    </source>
</evidence>
<dbReference type="AlphaFoldDB" id="A0A1A8XUX5"/>
<keyword evidence="2" id="KW-0460">Magnesium</keyword>
<dbReference type="Pfam" id="PF01255">
    <property type="entry name" value="Prenyltransf"/>
    <property type="match status" value="1"/>
</dbReference>
<dbReference type="HAMAP" id="MF_01139">
    <property type="entry name" value="ISPT"/>
    <property type="match status" value="1"/>
</dbReference>
<sequence length="276" mass="31258">MAIFTSSTRDIPTTAAVPRHVAIIMDGNGRWAKKRCLPRFAGHRQGVETVRDTIKYCLEAGIEYLTLFAFSSENWRRPEEEVSLLMQLFMRALQQEVSKLERNGVRLKVVGDLSPFDRDLQSLILASEQQTAVNDKLTLTIAANYGGRWDILQAVNRMVLAHPEKKGVWSESDLAPYLAMNYAPEPDLFIRTGGEERVSNFLLWQLAYAEFYFTDTLWPEFDSTAFAAAISSYQQRERRFGRTSEQLIRGPLSVVNADHSPENAGLVRPANLKINA</sequence>
<organism evidence="3 4">
    <name type="scientific">Candidatus Propionivibrio aalborgensis</name>
    <dbReference type="NCBI Taxonomy" id="1860101"/>
    <lineage>
        <taxon>Bacteria</taxon>
        <taxon>Pseudomonadati</taxon>
        <taxon>Pseudomonadota</taxon>
        <taxon>Betaproteobacteria</taxon>
        <taxon>Rhodocyclales</taxon>
        <taxon>Rhodocyclaceae</taxon>
        <taxon>Propionivibrio</taxon>
    </lineage>
</organism>
<accession>A0A1A8XUX5</accession>
<dbReference type="NCBIfam" id="TIGR00055">
    <property type="entry name" value="uppS"/>
    <property type="match status" value="1"/>
</dbReference>
<feature type="active site" description="Proton acceptor" evidence="2">
    <location>
        <position position="74"/>
    </location>
</feature>
<dbReference type="Proteomes" id="UP000199600">
    <property type="component" value="Unassembled WGS sequence"/>
</dbReference>
<feature type="binding site" evidence="2">
    <location>
        <position position="210"/>
    </location>
    <ligand>
        <name>Mg(2+)</name>
        <dbReference type="ChEBI" id="CHEBI:18420"/>
    </ligand>
</feature>
<feature type="binding site" evidence="2">
    <location>
        <position position="191"/>
    </location>
    <ligand>
        <name>substrate</name>
    </ligand>
</feature>